<feature type="transmembrane region" description="Helical" evidence="1">
    <location>
        <begin position="64"/>
        <end position="81"/>
    </location>
</feature>
<keyword evidence="1" id="KW-1133">Transmembrane helix</keyword>
<protein>
    <recommendedName>
        <fullName evidence="4">DUF2628 domain-containing protein</fullName>
    </recommendedName>
</protein>
<dbReference type="Proteomes" id="UP000250025">
    <property type="component" value="Chromosome"/>
</dbReference>
<evidence type="ECO:0000313" key="2">
    <source>
        <dbReference type="EMBL" id="ARS53964.1"/>
    </source>
</evidence>
<evidence type="ECO:0008006" key="4">
    <source>
        <dbReference type="Google" id="ProtNLM"/>
    </source>
</evidence>
<organism evidence="2 3">
    <name type="scientific">Kushneria konosiri</name>
    <dbReference type="NCBI Taxonomy" id="698828"/>
    <lineage>
        <taxon>Bacteria</taxon>
        <taxon>Pseudomonadati</taxon>
        <taxon>Pseudomonadota</taxon>
        <taxon>Gammaproteobacteria</taxon>
        <taxon>Oceanospirillales</taxon>
        <taxon>Halomonadaceae</taxon>
        <taxon>Kushneria</taxon>
    </lineage>
</organism>
<dbReference type="InterPro" id="IPR024399">
    <property type="entry name" value="DUF2628"/>
</dbReference>
<name>A0A2Z2H9D4_9GAMM</name>
<evidence type="ECO:0000256" key="1">
    <source>
        <dbReference type="SAM" id="Phobius"/>
    </source>
</evidence>
<proteinExistence type="predicted"/>
<keyword evidence="1" id="KW-0472">Membrane</keyword>
<reference evidence="2 3" key="1">
    <citation type="journal article" date="2017" name="Int. J. Syst. Evol. Microbiol.">
        <title>Kushneria konosiri sp. nov., isolated from the Korean salt-fermented seafood Daemi-jeot.</title>
        <authorList>
            <person name="Yun J.H."/>
            <person name="Park S.K."/>
            <person name="Lee J.Y."/>
            <person name="Jung M.J."/>
            <person name="Bae J.W."/>
        </authorList>
    </citation>
    <scope>NUCLEOTIDE SEQUENCE [LARGE SCALE GENOMIC DNA]</scope>
    <source>
        <strain evidence="2 3">X49</strain>
    </source>
</reference>
<dbReference type="KEGG" id="kus:B9G99_14710"/>
<dbReference type="Pfam" id="PF10947">
    <property type="entry name" value="DUF2628"/>
    <property type="match status" value="1"/>
</dbReference>
<accession>A0A2Z2H9D4</accession>
<feature type="transmembrane region" description="Helical" evidence="1">
    <location>
        <begin position="38"/>
        <end position="58"/>
    </location>
</feature>
<dbReference type="EMBL" id="CP021323">
    <property type="protein sequence ID" value="ARS53964.1"/>
    <property type="molecule type" value="Genomic_DNA"/>
</dbReference>
<gene>
    <name evidence="2" type="ORF">B9G99_14710</name>
</gene>
<keyword evidence="1" id="KW-0812">Transmembrane</keyword>
<evidence type="ECO:0000313" key="3">
    <source>
        <dbReference type="Proteomes" id="UP000250025"/>
    </source>
</evidence>
<dbReference type="OrthoDB" id="7597043at2"/>
<dbReference type="RefSeq" id="WP_086622836.1">
    <property type="nucleotide sequence ID" value="NZ_CP021323.1"/>
</dbReference>
<sequence>MKTFEIYQHTDGQLEAVKQGWNWPAFFFGAFWALSCRLWTIAILTFVVVFAVSMAGAFDDSGMIDVMANIACLGLYVAFGLNGNQWKRRHLIARRYQLVSTVESRGVKQAITAYREKRQPQTSSVRTHTFQA</sequence>
<dbReference type="AlphaFoldDB" id="A0A2Z2H9D4"/>
<keyword evidence="3" id="KW-1185">Reference proteome</keyword>